<keyword evidence="4" id="KW-0808">Transferase</keyword>
<dbReference type="Proteomes" id="UP000728032">
    <property type="component" value="Unassembled WGS sequence"/>
</dbReference>
<protein>
    <recommendedName>
        <fullName evidence="10">Branched-chain-amino-acid transaminase</fullName>
    </recommendedName>
</protein>
<dbReference type="InterPro" id="IPR036038">
    <property type="entry name" value="Aminotransferase-like"/>
</dbReference>
<keyword evidence="7" id="KW-1133">Transmembrane helix</keyword>
<dbReference type="SUPFAM" id="SSF56752">
    <property type="entry name" value="D-aminoacid aminotransferase-like PLP-dependent enzymes"/>
    <property type="match status" value="1"/>
</dbReference>
<dbReference type="PANTHER" id="PTHR11825:SF44">
    <property type="entry name" value="BRANCHED-CHAIN-AMINO-ACID AMINOTRANSFERASE"/>
    <property type="match status" value="1"/>
</dbReference>
<name>A0A7R9QT83_9ACAR</name>
<evidence type="ECO:0000256" key="3">
    <source>
        <dbReference type="ARBA" id="ARBA00022576"/>
    </source>
</evidence>
<evidence type="ECO:0000256" key="4">
    <source>
        <dbReference type="ARBA" id="ARBA00022679"/>
    </source>
</evidence>
<evidence type="ECO:0000256" key="6">
    <source>
        <dbReference type="ARBA" id="ARBA00023304"/>
    </source>
</evidence>
<evidence type="ECO:0000256" key="5">
    <source>
        <dbReference type="ARBA" id="ARBA00022898"/>
    </source>
</evidence>
<keyword evidence="5" id="KW-0663">Pyridoxal phosphate</keyword>
<dbReference type="GO" id="GO:0004084">
    <property type="term" value="F:branched-chain-amino-acid transaminase activity"/>
    <property type="evidence" value="ECO:0007669"/>
    <property type="project" value="InterPro"/>
</dbReference>
<evidence type="ECO:0000256" key="7">
    <source>
        <dbReference type="SAM" id="Phobius"/>
    </source>
</evidence>
<evidence type="ECO:0000256" key="2">
    <source>
        <dbReference type="ARBA" id="ARBA00009320"/>
    </source>
</evidence>
<dbReference type="GO" id="GO:0009099">
    <property type="term" value="P:L-valine biosynthetic process"/>
    <property type="evidence" value="ECO:0007669"/>
    <property type="project" value="TreeGrafter"/>
</dbReference>
<keyword evidence="6" id="KW-0028">Amino-acid biosynthesis</keyword>
<keyword evidence="7" id="KW-0472">Membrane</keyword>
<keyword evidence="3" id="KW-0032">Aminotransferase</keyword>
<evidence type="ECO:0000313" key="9">
    <source>
        <dbReference type="Proteomes" id="UP000728032"/>
    </source>
</evidence>
<keyword evidence="9" id="KW-1185">Reference proteome</keyword>
<dbReference type="PANTHER" id="PTHR11825">
    <property type="entry name" value="SUBGROUP IIII AMINOTRANSFERASE"/>
    <property type="match status" value="1"/>
</dbReference>
<dbReference type="Gene3D" id="3.30.470.10">
    <property type="match status" value="1"/>
</dbReference>
<dbReference type="EMBL" id="OC925097">
    <property type="protein sequence ID" value="CAD7655927.1"/>
    <property type="molecule type" value="Genomic_DNA"/>
</dbReference>
<dbReference type="InterPro" id="IPR043132">
    <property type="entry name" value="BCAT-like_C"/>
</dbReference>
<organism evidence="8">
    <name type="scientific">Oppiella nova</name>
    <dbReference type="NCBI Taxonomy" id="334625"/>
    <lineage>
        <taxon>Eukaryota</taxon>
        <taxon>Metazoa</taxon>
        <taxon>Ecdysozoa</taxon>
        <taxon>Arthropoda</taxon>
        <taxon>Chelicerata</taxon>
        <taxon>Arachnida</taxon>
        <taxon>Acari</taxon>
        <taxon>Acariformes</taxon>
        <taxon>Sarcoptiformes</taxon>
        <taxon>Oribatida</taxon>
        <taxon>Brachypylina</taxon>
        <taxon>Oppioidea</taxon>
        <taxon>Oppiidae</taxon>
        <taxon>Oppiella</taxon>
    </lineage>
</organism>
<comment type="similarity">
    <text evidence="2">Belongs to the class-IV pyridoxal-phosphate-dependent aminotransferase family.</text>
</comment>
<feature type="transmembrane region" description="Helical" evidence="7">
    <location>
        <begin position="22"/>
        <end position="45"/>
    </location>
</feature>
<dbReference type="EMBL" id="CAJPVJ010010272">
    <property type="protein sequence ID" value="CAG2173114.1"/>
    <property type="molecule type" value="Genomic_DNA"/>
</dbReference>
<keyword evidence="7" id="KW-0812">Transmembrane</keyword>
<gene>
    <name evidence="8" type="ORF">ONB1V03_LOCUS12567</name>
</gene>
<reference evidence="8" key="1">
    <citation type="submission" date="2020-11" db="EMBL/GenBank/DDBJ databases">
        <authorList>
            <person name="Tran Van P."/>
        </authorList>
    </citation>
    <scope>NUCLEOTIDE SEQUENCE</scope>
</reference>
<proteinExistence type="inferred from homology"/>
<sequence>MGYTRKVFNNINDTITELDSSFYLYMINILECMSTIVNIMVYIYIASVRKHSPELELILSIIYPAIKIVAHCMIHGMTQTSAQTFFKQLDKIDVVEMSEPQHRHYLSLKLQSVNTYMGFTIAGFIPYNRSTLLATPIGCPLRDGRSLYIRPTFIGTEAALGVESANDAILYVICGPVGPYFAAGAVQPVSLLADPGFVRAWSGGVGNKKVGANYGPAMALQGVAEKKGCQQVLWLYGSNISSQNRVSYRVTRVSLMELTESWGEFRVSERVITMAEVRRLVKEGRMLEMFGAGTACIVCPKGRIHFQGEDIVIPTPPNAGSLQMRLFKSLQDIQYGKVAHEWALVVD</sequence>
<evidence type="ECO:0000256" key="1">
    <source>
        <dbReference type="ARBA" id="ARBA00001933"/>
    </source>
</evidence>
<dbReference type="InterPro" id="IPR043131">
    <property type="entry name" value="BCAT-like_N"/>
</dbReference>
<dbReference type="InterPro" id="IPR005786">
    <property type="entry name" value="B_amino_transII"/>
</dbReference>
<comment type="cofactor">
    <cofactor evidence="1">
        <name>pyridoxal 5'-phosphate</name>
        <dbReference type="ChEBI" id="CHEBI:597326"/>
    </cofactor>
</comment>
<evidence type="ECO:0008006" key="10">
    <source>
        <dbReference type="Google" id="ProtNLM"/>
    </source>
</evidence>
<dbReference type="Gene3D" id="3.20.10.10">
    <property type="entry name" value="D-amino Acid Aminotransferase, subunit A, domain 2"/>
    <property type="match status" value="2"/>
</dbReference>
<dbReference type="AlphaFoldDB" id="A0A7R9QT83"/>
<keyword evidence="6" id="KW-0100">Branched-chain amino acid biosynthesis</keyword>
<dbReference type="OrthoDB" id="1732691at2759"/>
<evidence type="ECO:0000313" key="8">
    <source>
        <dbReference type="EMBL" id="CAD7655927.1"/>
    </source>
</evidence>
<dbReference type="GO" id="GO:0009098">
    <property type="term" value="P:L-leucine biosynthetic process"/>
    <property type="evidence" value="ECO:0007669"/>
    <property type="project" value="TreeGrafter"/>
</dbReference>
<accession>A0A7R9QT83</accession>
<dbReference type="GO" id="GO:0005739">
    <property type="term" value="C:mitochondrion"/>
    <property type="evidence" value="ECO:0007669"/>
    <property type="project" value="TreeGrafter"/>
</dbReference>